<accession>A0A1Y6K2K9</accession>
<evidence type="ECO:0000313" key="2">
    <source>
        <dbReference type="EMBL" id="SMS15333.1"/>
    </source>
</evidence>
<reference evidence="3" key="1">
    <citation type="submission" date="2017-05" db="EMBL/GenBank/DDBJ databases">
        <authorList>
            <person name="Papadimitriou K."/>
        </authorList>
    </citation>
    <scope>NUCLEOTIDE SEQUENCE [LARGE SCALE GENOMIC DNA]</scope>
    <source>
        <strain evidence="3">ACA-DC 3411</strain>
    </source>
</reference>
<dbReference type="EMBL" id="LT854705">
    <property type="protein sequence ID" value="SMS15333.1"/>
    <property type="molecule type" value="Genomic_DNA"/>
</dbReference>
<organism evidence="2 3">
    <name type="scientific">Levilactobacillus zymae</name>
    <dbReference type="NCBI Taxonomy" id="267363"/>
    <lineage>
        <taxon>Bacteria</taxon>
        <taxon>Bacillati</taxon>
        <taxon>Bacillota</taxon>
        <taxon>Bacilli</taxon>
        <taxon>Lactobacillales</taxon>
        <taxon>Lactobacillaceae</taxon>
        <taxon>Levilactobacillus</taxon>
    </lineage>
</organism>
<proteinExistence type="predicted"/>
<evidence type="ECO:0000313" key="1">
    <source>
        <dbReference type="EMBL" id="SMS14282.1"/>
    </source>
</evidence>
<reference evidence="2" key="2">
    <citation type="submission" date="2017-05" db="EMBL/GenBank/DDBJ databases">
        <authorList>
            <person name="Song R."/>
            <person name="Chenine A.L."/>
            <person name="Ruprecht R.M."/>
        </authorList>
    </citation>
    <scope>NUCLEOTIDE SEQUENCE</scope>
    <source>
        <strain evidence="2">ACA-DC 3411</strain>
    </source>
</reference>
<gene>
    <name evidence="1" type="ORF">LZ3411_1232</name>
    <name evidence="2" type="ORF">LZ3411_2283</name>
</gene>
<name>A0A1Y6K2K9_9LACO</name>
<protein>
    <submittedName>
        <fullName evidence="2">Uncharacterized protein</fullName>
    </submittedName>
</protein>
<dbReference type="AlphaFoldDB" id="A0A1Y6K2K9"/>
<dbReference type="EMBL" id="LT854705">
    <property type="protein sequence ID" value="SMS14282.1"/>
    <property type="molecule type" value="Genomic_DNA"/>
</dbReference>
<evidence type="ECO:0000313" key="3">
    <source>
        <dbReference type="Proteomes" id="UP000195412"/>
    </source>
</evidence>
<dbReference type="KEGG" id="lzy:LZ3411_2283"/>
<dbReference type="KEGG" id="lzy:LZ3411_1232"/>
<sequence>MAGQLDLGFVAAKTLRLPASEDDSQHVQDFFLKISGY</sequence>
<dbReference type="Proteomes" id="UP000195412">
    <property type="component" value="Chromosome I"/>
</dbReference>